<dbReference type="Gene3D" id="2.60.40.10">
    <property type="entry name" value="Immunoglobulins"/>
    <property type="match status" value="1"/>
</dbReference>
<keyword evidence="5" id="KW-0325">Glycoprotein</keyword>
<gene>
    <name evidence="10" type="ORF">OLC1_LOCUS18172</name>
</gene>
<dbReference type="InterPro" id="IPR002772">
    <property type="entry name" value="Glyco_hydro_3_C"/>
</dbReference>
<comment type="subcellular location">
    <subcellularLocation>
        <location evidence="1">Secreted</location>
    </subcellularLocation>
</comment>
<dbReference type="Gene3D" id="3.40.50.1700">
    <property type="entry name" value="Glycoside hydrolase family 3 C-terminal domain"/>
    <property type="match status" value="1"/>
</dbReference>
<dbReference type="Pfam" id="PF01915">
    <property type="entry name" value="Glyco_hydro_3_C"/>
    <property type="match status" value="1"/>
</dbReference>
<dbReference type="Pfam" id="PF00933">
    <property type="entry name" value="Glyco_hydro_3"/>
    <property type="match status" value="1"/>
</dbReference>
<evidence type="ECO:0000256" key="1">
    <source>
        <dbReference type="ARBA" id="ARBA00004613"/>
    </source>
</evidence>
<evidence type="ECO:0000313" key="11">
    <source>
        <dbReference type="Proteomes" id="UP001161247"/>
    </source>
</evidence>
<dbReference type="GO" id="GO:0031222">
    <property type="term" value="P:arabinan catabolic process"/>
    <property type="evidence" value="ECO:0007669"/>
    <property type="project" value="TreeGrafter"/>
</dbReference>
<dbReference type="InterPro" id="IPR036962">
    <property type="entry name" value="Glyco_hydro_3_N_sf"/>
</dbReference>
<evidence type="ECO:0000256" key="3">
    <source>
        <dbReference type="ARBA" id="ARBA00022729"/>
    </source>
</evidence>
<dbReference type="GO" id="GO:0005576">
    <property type="term" value="C:extracellular region"/>
    <property type="evidence" value="ECO:0007669"/>
    <property type="project" value="UniProtKB-SubCell"/>
</dbReference>
<keyword evidence="2" id="KW-0964">Secreted</keyword>
<evidence type="ECO:0000256" key="6">
    <source>
        <dbReference type="ARBA" id="ARBA00023295"/>
    </source>
</evidence>
<dbReference type="Gene3D" id="3.20.20.300">
    <property type="entry name" value="Glycoside hydrolase, family 3, N-terminal domain"/>
    <property type="match status" value="1"/>
</dbReference>
<name>A0AAV1DRN3_OLDCO</name>
<dbReference type="InterPro" id="IPR017853">
    <property type="entry name" value="GH"/>
</dbReference>
<dbReference type="InterPro" id="IPR036881">
    <property type="entry name" value="Glyco_hydro_3_C_sf"/>
</dbReference>
<dbReference type="InterPro" id="IPR013783">
    <property type="entry name" value="Ig-like_fold"/>
</dbReference>
<sequence length="795" mass="88001">MLSDIVNFLLVSLLSFTIFLKPSYSNSPIQFPCEPPHDYYPFCDTKLPVKTRANSLISLLTIDEKILQLSDNASEISRLGLPSYQWWSESLHGIATNGPGINFNGTVKSATAFPQVIVTAASFNRTLWREVAEAIAVEARAMYNLGQAGLTFWAPNINVFRDPRWGRGQETPGEDPMVTSAYAFEYVRGFQGQTRGVTRRGNDDQLFDNRRSLEEDEDDDEMSGGLMLSACCKHYTAYDLDKWGGHTRLDFNALVTKQDMEETYQPPFQTCIQKAKATCLMCSYNRVNGIPSCANRDLLQKVRNGWGFKGYITSDCDAVANIYENHNFSKTPEDAVAVALKAGTDINCGTYMKRYMRSAINQGKATEKDIDQALFNLFSVLIRVGLFDGNPANSQFANLGYRDVCSSHHRELALEAARQGMVLLKNNHKFLPWNKNKVSSLAVIGPLANTSNINGDYTGYSCNPVTILQGMQKYVKKTFYASGCQDVSCNSSEGIQEAVSIAREAQYVILVVGLDLSQETEELDRYSLLLPGNQTALIKSVAAAIRKPLVLVLTGGGPIDVSFAKEDSQIAGIIWIGYPGETGGEALAEILFGDCNPGGRLPVTWYPESFTSVLMSDMNMRADPSRGYPGRTYKFYTGESVYKFGHGLSYSNFSYKIISAPTNLSLSGNVKAESQRHMLLQRGSAISYVYIEDVASCDSLRFNVEIWVTNNGELDGSQSVLMFSQAPYSYKGAPQKQVIGFDRVHARANRSAESSILIDPCEHLSIVNEQGMKILPLGDHTLLLEDIKHTLSIQL</sequence>
<dbReference type="EMBL" id="OX459123">
    <property type="protein sequence ID" value="CAI9110550.1"/>
    <property type="molecule type" value="Genomic_DNA"/>
</dbReference>
<evidence type="ECO:0000256" key="7">
    <source>
        <dbReference type="SAM" id="MobiDB-lite"/>
    </source>
</evidence>
<accession>A0AAV1DRN3</accession>
<protein>
    <submittedName>
        <fullName evidence="10">OLC1v1010600C2</fullName>
    </submittedName>
</protein>
<keyword evidence="11" id="KW-1185">Reference proteome</keyword>
<dbReference type="InterPro" id="IPR044993">
    <property type="entry name" value="BXL"/>
</dbReference>
<keyword evidence="3 8" id="KW-0732">Signal</keyword>
<dbReference type="SMART" id="SM01217">
    <property type="entry name" value="Fn3_like"/>
    <property type="match status" value="1"/>
</dbReference>
<evidence type="ECO:0000256" key="8">
    <source>
        <dbReference type="SAM" id="SignalP"/>
    </source>
</evidence>
<dbReference type="SUPFAM" id="SSF51445">
    <property type="entry name" value="(Trans)glycosidases"/>
    <property type="match status" value="1"/>
</dbReference>
<feature type="chain" id="PRO_5043830266" evidence="8">
    <location>
        <begin position="26"/>
        <end position="795"/>
    </location>
</feature>
<dbReference type="PANTHER" id="PTHR42721">
    <property type="entry name" value="SUGAR HYDROLASE-RELATED"/>
    <property type="match status" value="1"/>
</dbReference>
<evidence type="ECO:0000313" key="10">
    <source>
        <dbReference type="EMBL" id="CAI9110550.1"/>
    </source>
</evidence>
<dbReference type="Proteomes" id="UP001161247">
    <property type="component" value="Chromosome 6"/>
</dbReference>
<dbReference type="FunFam" id="3.40.50.1700:FF:000001">
    <property type="entry name" value="probable beta-D-xylosidase 2"/>
    <property type="match status" value="1"/>
</dbReference>
<keyword evidence="6" id="KW-0326">Glycosidase</keyword>
<feature type="signal peptide" evidence="8">
    <location>
        <begin position="1"/>
        <end position="25"/>
    </location>
</feature>
<dbReference type="PANTHER" id="PTHR42721:SF1">
    <property type="entry name" value="BETA-D-XYLOSIDASE 6-RELATED"/>
    <property type="match status" value="1"/>
</dbReference>
<organism evidence="10 11">
    <name type="scientific">Oldenlandia corymbosa var. corymbosa</name>
    <dbReference type="NCBI Taxonomy" id="529605"/>
    <lineage>
        <taxon>Eukaryota</taxon>
        <taxon>Viridiplantae</taxon>
        <taxon>Streptophyta</taxon>
        <taxon>Embryophyta</taxon>
        <taxon>Tracheophyta</taxon>
        <taxon>Spermatophyta</taxon>
        <taxon>Magnoliopsida</taxon>
        <taxon>eudicotyledons</taxon>
        <taxon>Gunneridae</taxon>
        <taxon>Pentapetalae</taxon>
        <taxon>asterids</taxon>
        <taxon>lamiids</taxon>
        <taxon>Gentianales</taxon>
        <taxon>Rubiaceae</taxon>
        <taxon>Rubioideae</taxon>
        <taxon>Spermacoceae</taxon>
        <taxon>Hedyotis-Oldenlandia complex</taxon>
        <taxon>Oldenlandia</taxon>
    </lineage>
</organism>
<feature type="region of interest" description="Disordered" evidence="7">
    <location>
        <begin position="195"/>
        <end position="222"/>
    </location>
</feature>
<dbReference type="GO" id="GO:0046556">
    <property type="term" value="F:alpha-L-arabinofuranosidase activity"/>
    <property type="evidence" value="ECO:0007669"/>
    <property type="project" value="TreeGrafter"/>
</dbReference>
<dbReference type="FunFam" id="3.20.20.300:FF:000004">
    <property type="entry name" value="probable beta-D-xylosidase 7"/>
    <property type="match status" value="1"/>
</dbReference>
<proteinExistence type="predicted"/>
<evidence type="ECO:0000256" key="4">
    <source>
        <dbReference type="ARBA" id="ARBA00022801"/>
    </source>
</evidence>
<feature type="domain" description="Fibronectin type III-like" evidence="9">
    <location>
        <begin position="718"/>
        <end position="788"/>
    </location>
</feature>
<dbReference type="SUPFAM" id="SSF52279">
    <property type="entry name" value="Beta-D-glucan exohydrolase, C-terminal domain"/>
    <property type="match status" value="1"/>
</dbReference>
<reference evidence="10" key="1">
    <citation type="submission" date="2023-03" db="EMBL/GenBank/DDBJ databases">
        <authorList>
            <person name="Julca I."/>
        </authorList>
    </citation>
    <scope>NUCLEOTIDE SEQUENCE</scope>
</reference>
<keyword evidence="4" id="KW-0378">Hydrolase</keyword>
<dbReference type="InterPro" id="IPR001764">
    <property type="entry name" value="Glyco_hydro_3_N"/>
</dbReference>
<evidence type="ECO:0000256" key="5">
    <source>
        <dbReference type="ARBA" id="ARBA00023180"/>
    </source>
</evidence>
<dbReference type="GO" id="GO:0009044">
    <property type="term" value="F:xylan 1,4-beta-xylosidase activity"/>
    <property type="evidence" value="ECO:0007669"/>
    <property type="project" value="InterPro"/>
</dbReference>
<feature type="compositionally biased region" description="Basic and acidic residues" evidence="7">
    <location>
        <begin position="200"/>
        <end position="213"/>
    </location>
</feature>
<dbReference type="GO" id="GO:0045493">
    <property type="term" value="P:xylan catabolic process"/>
    <property type="evidence" value="ECO:0007669"/>
    <property type="project" value="InterPro"/>
</dbReference>
<evidence type="ECO:0000256" key="2">
    <source>
        <dbReference type="ARBA" id="ARBA00022525"/>
    </source>
</evidence>
<dbReference type="AlphaFoldDB" id="A0AAV1DRN3"/>
<dbReference type="InterPro" id="IPR026891">
    <property type="entry name" value="Fn3-like"/>
</dbReference>
<evidence type="ECO:0000259" key="9">
    <source>
        <dbReference type="SMART" id="SM01217"/>
    </source>
</evidence>